<dbReference type="AlphaFoldDB" id="A0A9P5Z1F9"/>
<protein>
    <submittedName>
        <fullName evidence="2">Uncharacterized protein</fullName>
    </submittedName>
</protein>
<proteinExistence type="predicted"/>
<organism evidence="2 3">
    <name type="scientific">Pholiota conissans</name>
    <dbReference type="NCBI Taxonomy" id="109636"/>
    <lineage>
        <taxon>Eukaryota</taxon>
        <taxon>Fungi</taxon>
        <taxon>Dikarya</taxon>
        <taxon>Basidiomycota</taxon>
        <taxon>Agaricomycotina</taxon>
        <taxon>Agaricomycetes</taxon>
        <taxon>Agaricomycetidae</taxon>
        <taxon>Agaricales</taxon>
        <taxon>Agaricineae</taxon>
        <taxon>Strophariaceae</taxon>
        <taxon>Pholiota</taxon>
    </lineage>
</organism>
<keyword evidence="1" id="KW-0472">Membrane</keyword>
<feature type="transmembrane region" description="Helical" evidence="1">
    <location>
        <begin position="209"/>
        <end position="230"/>
    </location>
</feature>
<evidence type="ECO:0000313" key="3">
    <source>
        <dbReference type="Proteomes" id="UP000807469"/>
    </source>
</evidence>
<sequence length="306" mass="33969">MAPGDNLLRLQLIGTLVSAVAYGFVVCLFLHCLTLLLSNRRQSYTNTARSVLIAYIIVMFLLSTASAIQAFIYIFKAVFNGFGGKYDNIIQMDEPLFLPPAILGADWLLLWRCYILYYRTASLRRLVYIFLIVTSTGSLVFAVLYYLPPPLAESAFSFHSPLTQSVVTISCTTSMNLVRASLIIGRLVYHQETMRNLMGKQYASPYLRIIFMVVESCGLIVVTGIVYLILVKGADINTFNGGIIPLLLFPHICVASPLLLVVQVARGRTFGTLALSDIETPNIVGMSDDCVSAIRFQQHDTVRSRS</sequence>
<keyword evidence="1" id="KW-1133">Transmembrane helix</keyword>
<feature type="transmembrane region" description="Helical" evidence="1">
    <location>
        <begin position="126"/>
        <end position="147"/>
    </location>
</feature>
<feature type="transmembrane region" description="Helical" evidence="1">
    <location>
        <begin position="95"/>
        <end position="114"/>
    </location>
</feature>
<comment type="caution">
    <text evidence="2">The sequence shown here is derived from an EMBL/GenBank/DDBJ whole genome shotgun (WGS) entry which is preliminary data.</text>
</comment>
<feature type="transmembrane region" description="Helical" evidence="1">
    <location>
        <begin position="12"/>
        <end position="38"/>
    </location>
</feature>
<gene>
    <name evidence="2" type="ORF">BDN70DRAFT_880064</name>
</gene>
<keyword evidence="1" id="KW-0812">Transmembrane</keyword>
<reference evidence="2" key="1">
    <citation type="submission" date="2020-11" db="EMBL/GenBank/DDBJ databases">
        <authorList>
            <consortium name="DOE Joint Genome Institute"/>
            <person name="Ahrendt S."/>
            <person name="Riley R."/>
            <person name="Andreopoulos W."/>
            <person name="Labutti K."/>
            <person name="Pangilinan J."/>
            <person name="Ruiz-Duenas F.J."/>
            <person name="Barrasa J.M."/>
            <person name="Sanchez-Garcia M."/>
            <person name="Camarero S."/>
            <person name="Miyauchi S."/>
            <person name="Serrano A."/>
            <person name="Linde D."/>
            <person name="Babiker R."/>
            <person name="Drula E."/>
            <person name="Ayuso-Fernandez I."/>
            <person name="Pacheco R."/>
            <person name="Padilla G."/>
            <person name="Ferreira P."/>
            <person name="Barriuso J."/>
            <person name="Kellner H."/>
            <person name="Castanera R."/>
            <person name="Alfaro M."/>
            <person name="Ramirez L."/>
            <person name="Pisabarro A.G."/>
            <person name="Kuo A."/>
            <person name="Tritt A."/>
            <person name="Lipzen A."/>
            <person name="He G."/>
            <person name="Yan M."/>
            <person name="Ng V."/>
            <person name="Cullen D."/>
            <person name="Martin F."/>
            <person name="Rosso M.-N."/>
            <person name="Henrissat B."/>
            <person name="Hibbett D."/>
            <person name="Martinez A.T."/>
            <person name="Grigoriev I.V."/>
        </authorList>
    </citation>
    <scope>NUCLEOTIDE SEQUENCE</scope>
    <source>
        <strain evidence="2">CIRM-BRFM 674</strain>
    </source>
</reference>
<dbReference type="EMBL" id="MU155236">
    <property type="protein sequence ID" value="KAF9478379.1"/>
    <property type="molecule type" value="Genomic_DNA"/>
</dbReference>
<feature type="transmembrane region" description="Helical" evidence="1">
    <location>
        <begin position="167"/>
        <end position="189"/>
    </location>
</feature>
<evidence type="ECO:0000313" key="2">
    <source>
        <dbReference type="EMBL" id="KAF9478379.1"/>
    </source>
</evidence>
<evidence type="ECO:0000256" key="1">
    <source>
        <dbReference type="SAM" id="Phobius"/>
    </source>
</evidence>
<dbReference type="OrthoDB" id="3267806at2759"/>
<feature type="transmembrane region" description="Helical" evidence="1">
    <location>
        <begin position="242"/>
        <end position="262"/>
    </location>
</feature>
<dbReference type="Proteomes" id="UP000807469">
    <property type="component" value="Unassembled WGS sequence"/>
</dbReference>
<feature type="transmembrane region" description="Helical" evidence="1">
    <location>
        <begin position="50"/>
        <end position="75"/>
    </location>
</feature>
<keyword evidence="3" id="KW-1185">Reference proteome</keyword>
<name>A0A9P5Z1F9_9AGAR</name>
<accession>A0A9P5Z1F9</accession>